<evidence type="ECO:0000313" key="6">
    <source>
        <dbReference type="EMBL" id="GAA4503917.1"/>
    </source>
</evidence>
<gene>
    <name evidence="6" type="ORF">GCM10023191_057290</name>
</gene>
<protein>
    <submittedName>
        <fullName evidence="6">IclR family transcriptional regulator</fullName>
    </submittedName>
</protein>
<dbReference type="InterPro" id="IPR036390">
    <property type="entry name" value="WH_DNA-bd_sf"/>
</dbReference>
<dbReference type="InterPro" id="IPR036388">
    <property type="entry name" value="WH-like_DNA-bd_sf"/>
</dbReference>
<dbReference type="InterPro" id="IPR029016">
    <property type="entry name" value="GAF-like_dom_sf"/>
</dbReference>
<dbReference type="SUPFAM" id="SSF55781">
    <property type="entry name" value="GAF domain-like"/>
    <property type="match status" value="1"/>
</dbReference>
<accession>A0ABP8QN95</accession>
<keyword evidence="3" id="KW-0804">Transcription</keyword>
<evidence type="ECO:0000256" key="3">
    <source>
        <dbReference type="ARBA" id="ARBA00023163"/>
    </source>
</evidence>
<evidence type="ECO:0000256" key="1">
    <source>
        <dbReference type="ARBA" id="ARBA00023015"/>
    </source>
</evidence>
<evidence type="ECO:0000259" key="5">
    <source>
        <dbReference type="PROSITE" id="PS51078"/>
    </source>
</evidence>
<evidence type="ECO:0000256" key="2">
    <source>
        <dbReference type="ARBA" id="ARBA00023125"/>
    </source>
</evidence>
<dbReference type="Gene3D" id="1.10.10.10">
    <property type="entry name" value="Winged helix-like DNA-binding domain superfamily/Winged helix DNA-binding domain"/>
    <property type="match status" value="1"/>
</dbReference>
<keyword evidence="1" id="KW-0805">Transcription regulation</keyword>
<dbReference type="PANTHER" id="PTHR30136">
    <property type="entry name" value="HELIX-TURN-HELIX TRANSCRIPTIONAL REGULATOR, ICLR FAMILY"/>
    <property type="match status" value="1"/>
</dbReference>
<dbReference type="InterPro" id="IPR050707">
    <property type="entry name" value="HTH_MetabolicPath_Reg"/>
</dbReference>
<dbReference type="EMBL" id="BAABHF010000034">
    <property type="protein sequence ID" value="GAA4503917.1"/>
    <property type="molecule type" value="Genomic_DNA"/>
</dbReference>
<reference evidence="7" key="1">
    <citation type="journal article" date="2019" name="Int. J. Syst. Evol. Microbiol.">
        <title>The Global Catalogue of Microorganisms (GCM) 10K type strain sequencing project: providing services to taxonomists for standard genome sequencing and annotation.</title>
        <authorList>
            <consortium name="The Broad Institute Genomics Platform"/>
            <consortium name="The Broad Institute Genome Sequencing Center for Infectious Disease"/>
            <person name="Wu L."/>
            <person name="Ma J."/>
        </authorList>
    </citation>
    <scope>NUCLEOTIDE SEQUENCE [LARGE SCALE GENOMIC DNA]</scope>
    <source>
        <strain evidence="7">JCM 17933</strain>
    </source>
</reference>
<dbReference type="Pfam" id="PF09339">
    <property type="entry name" value="HTH_IclR"/>
    <property type="match status" value="1"/>
</dbReference>
<dbReference type="PROSITE" id="PS51078">
    <property type="entry name" value="ICLR_ED"/>
    <property type="match status" value="1"/>
</dbReference>
<dbReference type="InterPro" id="IPR005471">
    <property type="entry name" value="Tscrpt_reg_IclR_N"/>
</dbReference>
<dbReference type="Pfam" id="PF01614">
    <property type="entry name" value="IclR_C"/>
    <property type="match status" value="1"/>
</dbReference>
<proteinExistence type="predicted"/>
<dbReference type="SUPFAM" id="SSF46785">
    <property type="entry name" value="Winged helix' DNA-binding domain"/>
    <property type="match status" value="1"/>
</dbReference>
<evidence type="ECO:0000259" key="4">
    <source>
        <dbReference type="PROSITE" id="PS51077"/>
    </source>
</evidence>
<evidence type="ECO:0000313" key="7">
    <source>
        <dbReference type="Proteomes" id="UP001500503"/>
    </source>
</evidence>
<dbReference type="Proteomes" id="UP001500503">
    <property type="component" value="Unassembled WGS sequence"/>
</dbReference>
<dbReference type="PROSITE" id="PS51077">
    <property type="entry name" value="HTH_ICLR"/>
    <property type="match status" value="1"/>
</dbReference>
<keyword evidence="7" id="KW-1185">Reference proteome</keyword>
<organism evidence="6 7">
    <name type="scientific">Actinoallomurus oryzae</name>
    <dbReference type="NCBI Taxonomy" id="502180"/>
    <lineage>
        <taxon>Bacteria</taxon>
        <taxon>Bacillati</taxon>
        <taxon>Actinomycetota</taxon>
        <taxon>Actinomycetes</taxon>
        <taxon>Streptosporangiales</taxon>
        <taxon>Thermomonosporaceae</taxon>
        <taxon>Actinoallomurus</taxon>
    </lineage>
</organism>
<dbReference type="Gene3D" id="3.30.450.40">
    <property type="match status" value="1"/>
</dbReference>
<dbReference type="RefSeq" id="WP_345469059.1">
    <property type="nucleotide sequence ID" value="NZ_BAABHF010000034.1"/>
</dbReference>
<dbReference type="PANTHER" id="PTHR30136:SF35">
    <property type="entry name" value="HTH-TYPE TRANSCRIPTIONAL REGULATOR RV1719"/>
    <property type="match status" value="1"/>
</dbReference>
<name>A0ABP8QN95_9ACTN</name>
<feature type="domain" description="HTH iclR-type" evidence="4">
    <location>
        <begin position="13"/>
        <end position="73"/>
    </location>
</feature>
<keyword evidence="2" id="KW-0238">DNA-binding</keyword>
<dbReference type="InterPro" id="IPR014757">
    <property type="entry name" value="Tscrpt_reg_IclR_C"/>
</dbReference>
<comment type="caution">
    <text evidence="6">The sequence shown here is derived from an EMBL/GenBank/DDBJ whole genome shotgun (WGS) entry which is preliminary data.</text>
</comment>
<dbReference type="SMART" id="SM00346">
    <property type="entry name" value="HTH_ICLR"/>
    <property type="match status" value="1"/>
</dbReference>
<feature type="domain" description="IclR-ED" evidence="5">
    <location>
        <begin position="74"/>
        <end position="253"/>
    </location>
</feature>
<sequence>MTSDTSGRATAPPSMIERMTLIMEAFDDRSVSLRLDEIAAHTGLPRSTSHRILEQLVRLGWLRHTEGGYALGRRALQLGGLVSDHAEIRAVAVPLLEQLHARTGKVAQLGILDFADVVYLDKIGGIGAAALPSRVGGRSPAHAVGLGKAMLAWLPPEEADTLLEGGMKARTHNTITDLLVMHQELRRIRSRHGLAFERDEYVAGISSVAAAVRGPEGVVAGISLSGETGGDPLERYAPLVLDVAKRISRRLFPETSPDDMPSTVWSDGMMERILGLLDDDTLM</sequence>